<dbReference type="RefSeq" id="WP_131779299.1">
    <property type="nucleotide sequence ID" value="NZ_JAHQCW010000017.1"/>
</dbReference>
<dbReference type="Proteomes" id="UP000712157">
    <property type="component" value="Unassembled WGS sequence"/>
</dbReference>
<organism evidence="2 3">
    <name type="scientific">Diplocloster agilis</name>
    <dbReference type="NCBI Taxonomy" id="2850323"/>
    <lineage>
        <taxon>Bacteria</taxon>
        <taxon>Bacillati</taxon>
        <taxon>Bacillota</taxon>
        <taxon>Clostridia</taxon>
        <taxon>Lachnospirales</taxon>
        <taxon>Lachnospiraceae</taxon>
        <taxon>Diplocloster</taxon>
    </lineage>
</organism>
<keyword evidence="3" id="KW-1185">Reference proteome</keyword>
<protein>
    <submittedName>
        <fullName evidence="2">DUF3789 domain-containing protein</fullName>
    </submittedName>
</protein>
<evidence type="ECO:0000313" key="3">
    <source>
        <dbReference type="Proteomes" id="UP000712157"/>
    </source>
</evidence>
<keyword evidence="1" id="KW-0472">Membrane</keyword>
<evidence type="ECO:0000313" key="2">
    <source>
        <dbReference type="EMBL" id="MBU9737155.1"/>
    </source>
</evidence>
<dbReference type="EMBL" id="JAHQCW010000017">
    <property type="protein sequence ID" value="MBU9737155.1"/>
    <property type="molecule type" value="Genomic_DNA"/>
</dbReference>
<sequence length="48" mass="5445">MTEFILFIVGLLLGGCIGVVFMCCLQINRLYKTDSMKKEVEANEKKNC</sequence>
<accession>A0A949K1T6</accession>
<reference evidence="2" key="1">
    <citation type="submission" date="2021-06" db="EMBL/GenBank/DDBJ databases">
        <title>Description of novel taxa of the family Lachnospiraceae.</title>
        <authorList>
            <person name="Chaplin A.V."/>
            <person name="Sokolova S.R."/>
            <person name="Pikina A.P."/>
            <person name="Korzhanova M."/>
            <person name="Belova V."/>
            <person name="Korostin D."/>
            <person name="Efimov B.A."/>
        </authorList>
    </citation>
    <scope>NUCLEOTIDE SEQUENCE</scope>
    <source>
        <strain evidence="2">ASD5720</strain>
    </source>
</reference>
<comment type="caution">
    <text evidence="2">The sequence shown here is derived from an EMBL/GenBank/DDBJ whole genome shotgun (WGS) entry which is preliminary data.</text>
</comment>
<keyword evidence="1" id="KW-1133">Transmembrane helix</keyword>
<feature type="transmembrane region" description="Helical" evidence="1">
    <location>
        <begin position="6"/>
        <end position="28"/>
    </location>
</feature>
<dbReference type="AlphaFoldDB" id="A0A949K1T6"/>
<gene>
    <name evidence="2" type="ORF">KTH89_11435</name>
</gene>
<name>A0A949K1T6_9FIRM</name>
<proteinExistence type="predicted"/>
<keyword evidence="1" id="KW-0812">Transmembrane</keyword>
<evidence type="ECO:0000256" key="1">
    <source>
        <dbReference type="SAM" id="Phobius"/>
    </source>
</evidence>